<evidence type="ECO:0000256" key="1">
    <source>
        <dbReference type="SAM" id="MobiDB-lite"/>
    </source>
</evidence>
<dbReference type="WBParaSite" id="ACAC_0000564101-mRNA-1">
    <property type="protein sequence ID" value="ACAC_0000564101-mRNA-1"/>
    <property type="gene ID" value="ACAC_0000564101"/>
</dbReference>
<dbReference type="Proteomes" id="UP000035642">
    <property type="component" value="Unassembled WGS sequence"/>
</dbReference>
<sequence>MEAAWIKNYGDDLHLQRTYTCIRVLDRGPAHASKNDKVLIGDFNAKIGPTRSSEERHKVIIGDFNAKIGPRRSSEERHIERHIRNPRIRMERTGSSLEISMPRSDQEDRLRNVTLGPSSKSSLEISMPRSDQEDRLRNVTLGPTD</sequence>
<keyword evidence="2" id="KW-1185">Reference proteome</keyword>
<reference evidence="3" key="2">
    <citation type="submission" date="2017-02" db="UniProtKB">
        <authorList>
            <consortium name="WormBaseParasite"/>
        </authorList>
    </citation>
    <scope>IDENTIFICATION</scope>
</reference>
<feature type="region of interest" description="Disordered" evidence="1">
    <location>
        <begin position="71"/>
        <end position="145"/>
    </location>
</feature>
<feature type="compositionally biased region" description="Polar residues" evidence="1">
    <location>
        <begin position="115"/>
        <end position="124"/>
    </location>
</feature>
<accession>A0A0K0D6E6</accession>
<organism evidence="2 3">
    <name type="scientific">Angiostrongylus cantonensis</name>
    <name type="common">Rat lungworm</name>
    <dbReference type="NCBI Taxonomy" id="6313"/>
    <lineage>
        <taxon>Eukaryota</taxon>
        <taxon>Metazoa</taxon>
        <taxon>Ecdysozoa</taxon>
        <taxon>Nematoda</taxon>
        <taxon>Chromadorea</taxon>
        <taxon>Rhabditida</taxon>
        <taxon>Rhabditina</taxon>
        <taxon>Rhabditomorpha</taxon>
        <taxon>Strongyloidea</taxon>
        <taxon>Metastrongylidae</taxon>
        <taxon>Angiostrongylus</taxon>
    </lineage>
</organism>
<feature type="compositionally biased region" description="Basic and acidic residues" evidence="1">
    <location>
        <begin position="72"/>
        <end position="92"/>
    </location>
</feature>
<reference evidence="2" key="1">
    <citation type="submission" date="2012-09" db="EMBL/GenBank/DDBJ databases">
        <authorList>
            <person name="Martin A.A."/>
        </authorList>
    </citation>
    <scope>NUCLEOTIDE SEQUENCE</scope>
</reference>
<dbReference type="AlphaFoldDB" id="A0A0K0D6E6"/>
<name>A0A0K0D6E6_ANGCA</name>
<protein>
    <submittedName>
        <fullName evidence="3">Endo/exonuclease/phosphatase domain-containing protein</fullName>
    </submittedName>
</protein>
<proteinExistence type="predicted"/>
<evidence type="ECO:0000313" key="3">
    <source>
        <dbReference type="WBParaSite" id="ACAC_0000564101-mRNA-1"/>
    </source>
</evidence>
<evidence type="ECO:0000313" key="2">
    <source>
        <dbReference type="Proteomes" id="UP000035642"/>
    </source>
</evidence>